<comment type="caution">
    <text evidence="1">The sequence shown here is derived from an EMBL/GenBank/DDBJ whole genome shotgun (WGS) entry which is preliminary data.</text>
</comment>
<proteinExistence type="predicted"/>
<gene>
    <name evidence="1" type="ORF">CAMP_LOCUS659</name>
</gene>
<protein>
    <submittedName>
        <fullName evidence="1">Uncharacterized protein</fullName>
    </submittedName>
</protein>
<dbReference type="AlphaFoldDB" id="A0A9P1MV43"/>
<dbReference type="EMBL" id="CANHGI010000001">
    <property type="protein sequence ID" value="CAI5438022.1"/>
    <property type="molecule type" value="Genomic_DNA"/>
</dbReference>
<name>A0A9P1MV43_9PELO</name>
<sequence>MDDYPIFDDVVSRTYGETNGNITVVLKGTPKIDDIYDKKSFWIWSWINHNCTRSGSTLHTCVDLGKVNPKIVGVNYVHTVNLHDETRNTCTDNYRNQNQ</sequence>
<evidence type="ECO:0000313" key="1">
    <source>
        <dbReference type="EMBL" id="CAI5438022.1"/>
    </source>
</evidence>
<reference evidence="1" key="1">
    <citation type="submission" date="2022-11" db="EMBL/GenBank/DDBJ databases">
        <authorList>
            <person name="Kikuchi T."/>
        </authorList>
    </citation>
    <scope>NUCLEOTIDE SEQUENCE</scope>
    <source>
        <strain evidence="1">PS1010</strain>
    </source>
</reference>
<accession>A0A9P1MV43</accession>
<organism evidence="1 2">
    <name type="scientific">Caenorhabditis angaria</name>
    <dbReference type="NCBI Taxonomy" id="860376"/>
    <lineage>
        <taxon>Eukaryota</taxon>
        <taxon>Metazoa</taxon>
        <taxon>Ecdysozoa</taxon>
        <taxon>Nematoda</taxon>
        <taxon>Chromadorea</taxon>
        <taxon>Rhabditida</taxon>
        <taxon>Rhabditina</taxon>
        <taxon>Rhabditomorpha</taxon>
        <taxon>Rhabditoidea</taxon>
        <taxon>Rhabditidae</taxon>
        <taxon>Peloderinae</taxon>
        <taxon>Caenorhabditis</taxon>
    </lineage>
</organism>
<evidence type="ECO:0000313" key="2">
    <source>
        <dbReference type="Proteomes" id="UP001152747"/>
    </source>
</evidence>
<keyword evidence="2" id="KW-1185">Reference proteome</keyword>
<dbReference type="Proteomes" id="UP001152747">
    <property type="component" value="Unassembled WGS sequence"/>
</dbReference>